<sequence>MTTDYLIIGQGICGSFLSWNLLKAGQRVVVIDENRPHTASKVASGVINPVTGRRIVRTWEIEKLMPFAVDAYTEWGKAFDVELIRQCNILDFHPTPQMMLAFAERLPVETDYLRKPDDADHWKNYFNYPFGVGEINPCWLIDLHVLLDRWRSQLKQQEILLESRFNWQDCEVFPDHVRYQNITASKIICCEGAAGFNNPYFRSLPYAPNKGQVIVARIPGLPRTHIFKQGINLVPWGNEDLFWIGSTYEWDFTDLSPSPDFLEKVKAQLGYWLKLPFTIEDHIASERPANLERRPFVGLHPVAPSVGVFNGMGTKGCSLAPYFAHEFTGYLVNGNPIMPQADISRFTKILSAGKAQ</sequence>
<accession>A0A8X8I9K3</accession>
<proteinExistence type="predicted"/>
<dbReference type="Gene3D" id="3.30.9.10">
    <property type="entry name" value="D-Amino Acid Oxidase, subunit A, domain 2"/>
    <property type="match status" value="2"/>
</dbReference>
<organism evidence="2 3">
    <name type="scientific">Hydrobacter penzbergensis</name>
    <dbReference type="NCBI Taxonomy" id="1235997"/>
    <lineage>
        <taxon>Bacteria</taxon>
        <taxon>Pseudomonadati</taxon>
        <taxon>Bacteroidota</taxon>
        <taxon>Chitinophagia</taxon>
        <taxon>Chitinophagales</taxon>
        <taxon>Chitinophagaceae</taxon>
        <taxon>Hydrobacter</taxon>
    </lineage>
</organism>
<dbReference type="Pfam" id="PF01266">
    <property type="entry name" value="DAO"/>
    <property type="match status" value="1"/>
</dbReference>
<dbReference type="InterPro" id="IPR006076">
    <property type="entry name" value="FAD-dep_OxRdtase"/>
</dbReference>
<comment type="caution">
    <text evidence="2">The sequence shown here is derived from an EMBL/GenBank/DDBJ whole genome shotgun (WGS) entry which is preliminary data.</text>
</comment>
<dbReference type="AlphaFoldDB" id="A0A8X8I9K3"/>
<protein>
    <submittedName>
        <fullName evidence="2">Glycine/D-amino acid oxidase</fullName>
    </submittedName>
</protein>
<reference evidence="2 3" key="1">
    <citation type="submission" date="2016-10" db="EMBL/GenBank/DDBJ databases">
        <authorList>
            <person name="Varghese N."/>
            <person name="Submissions S."/>
        </authorList>
    </citation>
    <scope>NUCLEOTIDE SEQUENCE [LARGE SCALE GENOMIC DNA]</scope>
    <source>
        <strain evidence="2 3">DSM 25353</strain>
    </source>
</reference>
<feature type="domain" description="FAD dependent oxidoreductase" evidence="1">
    <location>
        <begin position="4"/>
        <end position="327"/>
    </location>
</feature>
<keyword evidence="3" id="KW-1185">Reference proteome</keyword>
<dbReference type="InterPro" id="IPR036188">
    <property type="entry name" value="FAD/NAD-bd_sf"/>
</dbReference>
<dbReference type="Proteomes" id="UP000198711">
    <property type="component" value="Unassembled WGS sequence"/>
</dbReference>
<dbReference type="PANTHER" id="PTHR13847">
    <property type="entry name" value="SARCOSINE DEHYDROGENASE-RELATED"/>
    <property type="match status" value="1"/>
</dbReference>
<evidence type="ECO:0000313" key="3">
    <source>
        <dbReference type="Proteomes" id="UP000198711"/>
    </source>
</evidence>
<dbReference type="SUPFAM" id="SSF51905">
    <property type="entry name" value="FAD/NAD(P)-binding domain"/>
    <property type="match status" value="1"/>
</dbReference>
<name>A0A8X8I9K3_9BACT</name>
<dbReference type="EMBL" id="FNNO01000002">
    <property type="protein sequence ID" value="SDW33448.1"/>
    <property type="molecule type" value="Genomic_DNA"/>
</dbReference>
<evidence type="ECO:0000259" key="1">
    <source>
        <dbReference type="Pfam" id="PF01266"/>
    </source>
</evidence>
<evidence type="ECO:0000313" key="2">
    <source>
        <dbReference type="EMBL" id="SDW33448.1"/>
    </source>
</evidence>
<dbReference type="GO" id="GO:0005737">
    <property type="term" value="C:cytoplasm"/>
    <property type="evidence" value="ECO:0007669"/>
    <property type="project" value="TreeGrafter"/>
</dbReference>
<gene>
    <name evidence="2" type="ORF">SAMN05444410_10219</name>
</gene>
<dbReference type="Gene3D" id="3.50.50.60">
    <property type="entry name" value="FAD/NAD(P)-binding domain"/>
    <property type="match status" value="2"/>
</dbReference>
<dbReference type="RefSeq" id="WP_092722022.1">
    <property type="nucleotide sequence ID" value="NZ_FNNO01000002.1"/>
</dbReference>